<keyword evidence="1" id="KW-0732">Signal</keyword>
<evidence type="ECO:0000313" key="2">
    <source>
        <dbReference type="EMBL" id="GAA1983462.1"/>
    </source>
</evidence>
<feature type="signal peptide" evidence="1">
    <location>
        <begin position="1"/>
        <end position="21"/>
    </location>
</feature>
<dbReference type="EMBL" id="BAAANN010000038">
    <property type="protein sequence ID" value="GAA1983462.1"/>
    <property type="molecule type" value="Genomic_DNA"/>
</dbReference>
<evidence type="ECO:0000256" key="1">
    <source>
        <dbReference type="SAM" id="SignalP"/>
    </source>
</evidence>
<evidence type="ECO:0000313" key="3">
    <source>
        <dbReference type="Proteomes" id="UP001501116"/>
    </source>
</evidence>
<gene>
    <name evidence="2" type="ORF">GCM10009754_70790</name>
</gene>
<accession>A0ABN2SB87</accession>
<organism evidence="2 3">
    <name type="scientific">Amycolatopsis minnesotensis</name>
    <dbReference type="NCBI Taxonomy" id="337894"/>
    <lineage>
        <taxon>Bacteria</taxon>
        <taxon>Bacillati</taxon>
        <taxon>Actinomycetota</taxon>
        <taxon>Actinomycetes</taxon>
        <taxon>Pseudonocardiales</taxon>
        <taxon>Pseudonocardiaceae</taxon>
        <taxon>Amycolatopsis</taxon>
    </lineage>
</organism>
<dbReference type="RefSeq" id="WP_344429091.1">
    <property type="nucleotide sequence ID" value="NZ_BAAANN010000038.1"/>
</dbReference>
<proteinExistence type="predicted"/>
<protein>
    <submittedName>
        <fullName evidence="2">Uncharacterized protein</fullName>
    </submittedName>
</protein>
<sequence>MNEMARIIVPVAAITAWLVNADVAPANAAAAAVELAECWADGDLDYQTARDVLGDHLTDDEPRPKLLADDLAAHFGITLKD</sequence>
<comment type="caution">
    <text evidence="2">The sequence shown here is derived from an EMBL/GenBank/DDBJ whole genome shotgun (WGS) entry which is preliminary data.</text>
</comment>
<keyword evidence="3" id="KW-1185">Reference proteome</keyword>
<reference evidence="2 3" key="1">
    <citation type="journal article" date="2019" name="Int. J. Syst. Evol. Microbiol.">
        <title>The Global Catalogue of Microorganisms (GCM) 10K type strain sequencing project: providing services to taxonomists for standard genome sequencing and annotation.</title>
        <authorList>
            <consortium name="The Broad Institute Genomics Platform"/>
            <consortium name="The Broad Institute Genome Sequencing Center for Infectious Disease"/>
            <person name="Wu L."/>
            <person name="Ma J."/>
        </authorList>
    </citation>
    <scope>NUCLEOTIDE SEQUENCE [LARGE SCALE GENOMIC DNA]</scope>
    <source>
        <strain evidence="2 3">JCM 14545</strain>
    </source>
</reference>
<name>A0ABN2SB87_9PSEU</name>
<feature type="chain" id="PRO_5046019011" evidence="1">
    <location>
        <begin position="22"/>
        <end position="81"/>
    </location>
</feature>
<dbReference type="Proteomes" id="UP001501116">
    <property type="component" value="Unassembled WGS sequence"/>
</dbReference>